<dbReference type="CDD" id="cd05380">
    <property type="entry name" value="CAP_euk"/>
    <property type="match status" value="1"/>
</dbReference>
<dbReference type="PROSITE" id="PS01009">
    <property type="entry name" value="CRISP_1"/>
    <property type="match status" value="1"/>
</dbReference>
<dbReference type="InterPro" id="IPR001283">
    <property type="entry name" value="CRISP-related"/>
</dbReference>
<evidence type="ECO:0000313" key="3">
    <source>
        <dbReference type="EMBL" id="AVA09705.1"/>
    </source>
</evidence>
<feature type="signal peptide" evidence="1">
    <location>
        <begin position="1"/>
        <end position="19"/>
    </location>
</feature>
<accession>A0A2L0VDL9</accession>
<organism evidence="3">
    <name type="scientific">Heterodera avenae</name>
    <name type="common">Cereal cyst nematode worm</name>
    <dbReference type="NCBI Taxonomy" id="34510"/>
    <lineage>
        <taxon>Eukaryota</taxon>
        <taxon>Metazoa</taxon>
        <taxon>Ecdysozoa</taxon>
        <taxon>Nematoda</taxon>
        <taxon>Chromadorea</taxon>
        <taxon>Rhabditida</taxon>
        <taxon>Tylenchina</taxon>
        <taxon>Tylenchomorpha</taxon>
        <taxon>Tylenchoidea</taxon>
        <taxon>Heteroderidae</taxon>
        <taxon>Heteroderinae</taxon>
        <taxon>Heterodera</taxon>
    </lineage>
</organism>
<keyword evidence="1" id="KW-0732">Signal</keyword>
<dbReference type="Pfam" id="PF00188">
    <property type="entry name" value="CAP"/>
    <property type="match status" value="1"/>
</dbReference>
<dbReference type="EMBL" id="MG525240">
    <property type="protein sequence ID" value="AVA09705.1"/>
    <property type="molecule type" value="Genomic_DNA"/>
</dbReference>
<name>A0A2L0VDL9_HETAV</name>
<dbReference type="PRINTS" id="PR00837">
    <property type="entry name" value="V5TPXLIKE"/>
</dbReference>
<dbReference type="InterPro" id="IPR018244">
    <property type="entry name" value="Allrgn_V5/Tpx1_CS"/>
</dbReference>
<evidence type="ECO:0000256" key="1">
    <source>
        <dbReference type="SAM" id="SignalP"/>
    </source>
</evidence>
<evidence type="ECO:0000259" key="2">
    <source>
        <dbReference type="SMART" id="SM00198"/>
    </source>
</evidence>
<dbReference type="SUPFAM" id="SSF55797">
    <property type="entry name" value="PR-1-like"/>
    <property type="match status" value="1"/>
</dbReference>
<feature type="domain" description="SCP" evidence="2">
    <location>
        <begin position="28"/>
        <end position="184"/>
    </location>
</feature>
<dbReference type="Gene3D" id="3.40.33.10">
    <property type="entry name" value="CAP"/>
    <property type="match status" value="1"/>
</dbReference>
<dbReference type="InterPro" id="IPR014044">
    <property type="entry name" value="CAP_dom"/>
</dbReference>
<dbReference type="GO" id="GO:0005576">
    <property type="term" value="C:extracellular region"/>
    <property type="evidence" value="ECO:0007669"/>
    <property type="project" value="InterPro"/>
</dbReference>
<dbReference type="InterPro" id="IPR002413">
    <property type="entry name" value="V5_allergen-like"/>
</dbReference>
<dbReference type="PRINTS" id="PR00838">
    <property type="entry name" value="V5ALLERGEN"/>
</dbReference>
<proteinExistence type="predicted"/>
<dbReference type="PANTHER" id="PTHR10334">
    <property type="entry name" value="CYSTEINE-RICH SECRETORY PROTEIN-RELATED"/>
    <property type="match status" value="1"/>
</dbReference>
<dbReference type="InterPro" id="IPR035940">
    <property type="entry name" value="CAP_sf"/>
</dbReference>
<feature type="chain" id="PRO_5014778870" evidence="1">
    <location>
        <begin position="20"/>
        <end position="211"/>
    </location>
</feature>
<protein>
    <submittedName>
        <fullName evidence="3">Putative effector protein</fullName>
    </submittedName>
</protein>
<dbReference type="AlphaFoldDB" id="A0A2L0VDL9"/>
<sequence>MSLLKLVPILLMLFGHSAQQQNDPLTEEDKNTMLKCHNDWRSKLAMGNITNKNGGNKMPKANNMRKVLWDDGLAKYATDWANKCSFSHSWNGWAGESWAANGGTFTNKDAFVDACNRWWNELDQFGFNPDLILTGDNFAGIGHWTQMAWAKTDRIGCGVAKNCPNTNWKTYVVCWYYEAGNYIGQPVYTAGEPCSKCNTADKCENGLCAPL</sequence>
<dbReference type="SMART" id="SM00198">
    <property type="entry name" value="SCP"/>
    <property type="match status" value="1"/>
</dbReference>
<reference evidence="3" key="1">
    <citation type="journal article" date="2018" name="Front. Plant Sci.">
        <title>Large-Scale Identification and Characterization of Heterodera avenae Putative Effectors Suppressing or Inducing Cell Death in Nicotiana benthamiana.</title>
        <authorList>
            <person name="Chen C."/>
            <person name="Chen Y."/>
            <person name="Jian H."/>
            <person name="Yang D."/>
            <person name="Dai Y."/>
            <person name="Pan L."/>
            <person name="Shi F."/>
            <person name="Yang S."/>
            <person name="Liu Q."/>
        </authorList>
    </citation>
    <scope>NUCLEOTIDE SEQUENCE</scope>
    <source>
        <strain evidence="3">Isotig17740</strain>
    </source>
</reference>